<feature type="transmembrane region" description="Helical" evidence="1">
    <location>
        <begin position="209"/>
        <end position="228"/>
    </location>
</feature>
<dbReference type="GeneID" id="43882244"/>
<keyword evidence="1" id="KW-1133">Transmembrane helix</keyword>
<dbReference type="OrthoDB" id="351075at2157"/>
<evidence type="ECO:0000313" key="2">
    <source>
        <dbReference type="EMBL" id="QCQ75675.1"/>
    </source>
</evidence>
<dbReference type="EMBL" id="CP039139">
    <property type="protein sequence ID" value="QCQ75675.1"/>
    <property type="molecule type" value="Genomic_DNA"/>
</dbReference>
<evidence type="ECO:0000256" key="1">
    <source>
        <dbReference type="SAM" id="Phobius"/>
    </source>
</evidence>
<keyword evidence="1" id="KW-0812">Transmembrane</keyword>
<sequence>MSSNVKFAGFDLGDIMTRIVPGLVFLSSSIPYIFVVGPVPDPNNQFTILSVLILALFAGELVEMFRATVFRVPLPFRQVVYYYNDNERDLAILDRADLAFAKYANKIRSIVPLMKARESYAANKERGTIFTETKGDFEETFKNQFGFDFNTKGPHAVYSVFMSYMEGRISPSTRRLRRTLILAQNLTYAVVGAVGVMLLMSLLNFSTPAIWLSSLVMTIFLLPVLIFARTFAVVQFAYTDSLIIDYYTGRVAES</sequence>
<evidence type="ECO:0000313" key="3">
    <source>
        <dbReference type="Proteomes" id="UP000299011"/>
    </source>
</evidence>
<reference evidence="2 3" key="1">
    <citation type="submission" date="2019-04" db="EMBL/GenBank/DDBJ databases">
        <title>Methylomes of two halophilic Archaea, Haloarcula marismortui and Haloferax mediterranei.</title>
        <authorList>
            <person name="DasSarma S."/>
            <person name="DasSarma P."/>
            <person name="DasSarma S."/>
            <person name="Fomenkov A."/>
            <person name="Vincze T."/>
            <person name="Anton B.P."/>
            <person name="Roberts R.J."/>
        </authorList>
    </citation>
    <scope>NUCLEOTIDE SEQUENCE [LARGE SCALE GENOMIC DNA]</scope>
    <source>
        <strain evidence="3">ATCC 33500 / DSM 1411 / JCM 8866 / NBRC 14739 / NCIMB 2177 / R-4</strain>
    </source>
</reference>
<dbReference type="RefSeq" id="WP_137685669.1">
    <property type="nucleotide sequence ID" value="NC_017941.2"/>
</dbReference>
<dbReference type="AlphaFoldDB" id="A0A4P8P512"/>
<feature type="transmembrane region" description="Helical" evidence="1">
    <location>
        <begin position="46"/>
        <end position="65"/>
    </location>
</feature>
<feature type="transmembrane region" description="Helical" evidence="1">
    <location>
        <begin position="12"/>
        <end position="34"/>
    </location>
</feature>
<dbReference type="Proteomes" id="UP000299011">
    <property type="component" value="Chromosome"/>
</dbReference>
<protein>
    <submittedName>
        <fullName evidence="2">Uncharacterized protein</fullName>
    </submittedName>
</protein>
<feature type="transmembrane region" description="Helical" evidence="1">
    <location>
        <begin position="180"/>
        <end position="203"/>
    </location>
</feature>
<name>A0A4P8P512_HALMT</name>
<organism evidence="2 3">
    <name type="scientific">Haloferax mediterranei (strain ATCC 33500 / DSM 1411 / JCM 8866 / NBRC 14739 / NCIMB 2177 / R-4)</name>
    <name type="common">Halobacterium mediterranei</name>
    <dbReference type="NCBI Taxonomy" id="523841"/>
    <lineage>
        <taxon>Archaea</taxon>
        <taxon>Methanobacteriati</taxon>
        <taxon>Methanobacteriota</taxon>
        <taxon>Stenosarchaea group</taxon>
        <taxon>Halobacteria</taxon>
        <taxon>Halobacteriales</taxon>
        <taxon>Haloferacaceae</taxon>
        <taxon>Haloferax</taxon>
    </lineage>
</organism>
<proteinExistence type="predicted"/>
<accession>A0A4P8P512</accession>
<gene>
    <name evidence="2" type="ORF">E6P09_10525</name>
</gene>
<keyword evidence="1" id="KW-0472">Membrane</keyword>